<dbReference type="EMBL" id="JAQAGZ010000033">
    <property type="protein sequence ID" value="MCZ8517182.1"/>
    <property type="molecule type" value="Genomic_DNA"/>
</dbReference>
<protein>
    <submittedName>
        <fullName evidence="5">FadR/GntR family transcriptional regulator</fullName>
    </submittedName>
</protein>
<dbReference type="PANTHER" id="PTHR43537">
    <property type="entry name" value="TRANSCRIPTIONAL REGULATOR, GNTR FAMILY"/>
    <property type="match status" value="1"/>
</dbReference>
<dbReference type="Pfam" id="PF07729">
    <property type="entry name" value="FCD"/>
    <property type="match status" value="1"/>
</dbReference>
<dbReference type="InterPro" id="IPR036388">
    <property type="entry name" value="WH-like_DNA-bd_sf"/>
</dbReference>
<dbReference type="InterPro" id="IPR036390">
    <property type="entry name" value="WH_DNA-bd_sf"/>
</dbReference>
<keyword evidence="2" id="KW-0238">DNA-binding</keyword>
<gene>
    <name evidence="5" type="ORF">O9H85_33510</name>
</gene>
<feature type="domain" description="HTH gntR-type" evidence="4">
    <location>
        <begin position="16"/>
        <end position="84"/>
    </location>
</feature>
<name>A0ABT4QJX9_9BACL</name>
<dbReference type="Proteomes" id="UP001527882">
    <property type="component" value="Unassembled WGS sequence"/>
</dbReference>
<dbReference type="Pfam" id="PF00392">
    <property type="entry name" value="GntR"/>
    <property type="match status" value="1"/>
</dbReference>
<dbReference type="SUPFAM" id="SSF48008">
    <property type="entry name" value="GntR ligand-binding domain-like"/>
    <property type="match status" value="1"/>
</dbReference>
<sequence>MEETKSNVVMKTVTRNTLSKQVVERILHLLDSGQLKPGDRLPPEYELMELLNVSRPVLREALSSLEILEVITRRPRGGTFFNDKIGSRPFSAMLALAVDNLPAVIEARMALELGLVTIAAEKITDEQLVKLKDTIDRIASSVDDNYGEVDKEFHRTIAVSANNPVIEGMIDSLLIAHDKMNSHIKYREREVTVRFHMDIYQALANRDPYEAHKHMYLHLSYVRKKLLHHRENT</sequence>
<evidence type="ECO:0000313" key="5">
    <source>
        <dbReference type="EMBL" id="MCZ8517182.1"/>
    </source>
</evidence>
<dbReference type="InterPro" id="IPR000524">
    <property type="entry name" value="Tscrpt_reg_HTH_GntR"/>
</dbReference>
<comment type="caution">
    <text evidence="5">The sequence shown here is derived from an EMBL/GenBank/DDBJ whole genome shotgun (WGS) entry which is preliminary data.</text>
</comment>
<dbReference type="InterPro" id="IPR011711">
    <property type="entry name" value="GntR_C"/>
</dbReference>
<proteinExistence type="predicted"/>
<dbReference type="PRINTS" id="PR00035">
    <property type="entry name" value="HTHGNTR"/>
</dbReference>
<evidence type="ECO:0000259" key="4">
    <source>
        <dbReference type="PROSITE" id="PS50949"/>
    </source>
</evidence>
<evidence type="ECO:0000256" key="1">
    <source>
        <dbReference type="ARBA" id="ARBA00023015"/>
    </source>
</evidence>
<evidence type="ECO:0000256" key="2">
    <source>
        <dbReference type="ARBA" id="ARBA00023125"/>
    </source>
</evidence>
<keyword evidence="3" id="KW-0804">Transcription</keyword>
<dbReference type="PROSITE" id="PS50949">
    <property type="entry name" value="HTH_GNTR"/>
    <property type="match status" value="1"/>
</dbReference>
<dbReference type="Gene3D" id="1.10.10.10">
    <property type="entry name" value="Winged helix-like DNA-binding domain superfamily/Winged helix DNA-binding domain"/>
    <property type="match status" value="1"/>
</dbReference>
<reference evidence="5 6" key="1">
    <citation type="submission" date="2022-12" db="EMBL/GenBank/DDBJ databases">
        <title>Draft genome sequence of Paenibacillus sp. dW9.</title>
        <authorList>
            <person name="Choi E.-W."/>
            <person name="Kim D.-U."/>
        </authorList>
    </citation>
    <scope>NUCLEOTIDE SEQUENCE [LARGE SCALE GENOMIC DNA]</scope>
    <source>
        <strain evidence="6">dW9</strain>
    </source>
</reference>
<dbReference type="SMART" id="SM00895">
    <property type="entry name" value="FCD"/>
    <property type="match status" value="1"/>
</dbReference>
<accession>A0ABT4QJX9</accession>
<dbReference type="PANTHER" id="PTHR43537:SF43">
    <property type="entry name" value="GNTR-FAMILY TRANSCRIPTIONAL REGULATOR"/>
    <property type="match status" value="1"/>
</dbReference>
<dbReference type="SUPFAM" id="SSF46785">
    <property type="entry name" value="Winged helix' DNA-binding domain"/>
    <property type="match status" value="1"/>
</dbReference>
<organism evidence="5 6">
    <name type="scientific">Paenibacillus gyeongsangnamensis</name>
    <dbReference type="NCBI Taxonomy" id="3388067"/>
    <lineage>
        <taxon>Bacteria</taxon>
        <taxon>Bacillati</taxon>
        <taxon>Bacillota</taxon>
        <taxon>Bacilli</taxon>
        <taxon>Bacillales</taxon>
        <taxon>Paenibacillaceae</taxon>
        <taxon>Paenibacillus</taxon>
    </lineage>
</organism>
<evidence type="ECO:0000256" key="3">
    <source>
        <dbReference type="ARBA" id="ARBA00023163"/>
    </source>
</evidence>
<keyword evidence="6" id="KW-1185">Reference proteome</keyword>
<dbReference type="CDD" id="cd07377">
    <property type="entry name" value="WHTH_GntR"/>
    <property type="match status" value="1"/>
</dbReference>
<dbReference type="SMART" id="SM00345">
    <property type="entry name" value="HTH_GNTR"/>
    <property type="match status" value="1"/>
</dbReference>
<evidence type="ECO:0000313" key="6">
    <source>
        <dbReference type="Proteomes" id="UP001527882"/>
    </source>
</evidence>
<dbReference type="InterPro" id="IPR008920">
    <property type="entry name" value="TF_FadR/GntR_C"/>
</dbReference>
<dbReference type="RefSeq" id="WP_269885716.1">
    <property type="nucleotide sequence ID" value="NZ_JAQAGZ010000033.1"/>
</dbReference>
<dbReference type="Gene3D" id="1.20.120.530">
    <property type="entry name" value="GntR ligand-binding domain-like"/>
    <property type="match status" value="1"/>
</dbReference>
<keyword evidence="1" id="KW-0805">Transcription regulation</keyword>